<dbReference type="EMBL" id="CP009920">
    <property type="protein sequence ID" value="AJI24626.1"/>
    <property type="molecule type" value="Genomic_DNA"/>
</dbReference>
<organism evidence="2 3">
    <name type="scientific">Priestia megaterium (strain ATCC 14581 / DSM 32 / CCUG 1817 / JCM 2506 / NBRC 15308 / NCIMB 9376 / NCTC 10342 / NRRL B-14308 / VKM B-512 / Ford 19)</name>
    <name type="common">Bacillus megaterium</name>
    <dbReference type="NCBI Taxonomy" id="1348623"/>
    <lineage>
        <taxon>Bacteria</taxon>
        <taxon>Bacillati</taxon>
        <taxon>Bacillota</taxon>
        <taxon>Bacilli</taxon>
        <taxon>Bacillales</taxon>
        <taxon>Bacillaceae</taxon>
        <taxon>Priestia</taxon>
    </lineage>
</organism>
<name>A0A0B6AM82_PRIM2</name>
<accession>A0A0B6AM82</accession>
<dbReference type="InterPro" id="IPR034660">
    <property type="entry name" value="DinB/YfiT-like"/>
</dbReference>
<dbReference type="SUPFAM" id="SSF109854">
    <property type="entry name" value="DinB/YfiT-like putative metalloenzymes"/>
    <property type="match status" value="1"/>
</dbReference>
<proteinExistence type="predicted"/>
<dbReference type="GeneID" id="93642180"/>
<feature type="domain" description="DinB-like" evidence="1">
    <location>
        <begin position="11"/>
        <end position="140"/>
    </location>
</feature>
<evidence type="ECO:0000259" key="1">
    <source>
        <dbReference type="Pfam" id="PF12867"/>
    </source>
</evidence>
<dbReference type="Pfam" id="PF12867">
    <property type="entry name" value="DinB_2"/>
    <property type="match status" value="1"/>
</dbReference>
<dbReference type="KEGG" id="bmeg:BG04_4163"/>
<protein>
    <submittedName>
        <fullName evidence="2">DinB family protein</fullName>
    </submittedName>
</protein>
<dbReference type="AlphaFoldDB" id="A0A0B6AM82"/>
<dbReference type="InterPro" id="IPR024775">
    <property type="entry name" value="DinB-like"/>
</dbReference>
<dbReference type="Gene3D" id="1.20.120.450">
    <property type="entry name" value="dinb family like domain"/>
    <property type="match status" value="1"/>
</dbReference>
<reference evidence="2 3" key="1">
    <citation type="journal article" date="2015" name="Genome Announc.">
        <title>Complete genome sequences for 35 biothreat assay-relevant bacillus species.</title>
        <authorList>
            <person name="Johnson S.L."/>
            <person name="Daligault H.E."/>
            <person name="Davenport K.W."/>
            <person name="Jaissle J."/>
            <person name="Frey K.G."/>
            <person name="Ladner J.T."/>
            <person name="Broomall S.M."/>
            <person name="Bishop-Lilly K.A."/>
            <person name="Bruce D.C."/>
            <person name="Gibbons H.S."/>
            <person name="Coyne S.R."/>
            <person name="Lo C.C."/>
            <person name="Meincke L."/>
            <person name="Munk A.C."/>
            <person name="Koroleva G.I."/>
            <person name="Rosenzweig C.N."/>
            <person name="Palacios G.F."/>
            <person name="Redden C.L."/>
            <person name="Minogue T.D."/>
            <person name="Chain P.S."/>
        </authorList>
    </citation>
    <scope>NUCLEOTIDE SEQUENCE [LARGE SCALE GENOMIC DNA]</scope>
    <source>
        <strain evidence="3">ATCC 14581 / DSM 32 / JCM 2506 / NBRC 15308 / NCIMB 9376 / NCTC 10342 / NRRL B-14308 / VKM B-512</strain>
    </source>
</reference>
<gene>
    <name evidence="2" type="ORF">BG04_4163</name>
</gene>
<sequence>MNVTDIILINLKEIRRRSIKVWEAIPEDKLDWNPDKGAMPCLEMIRHVLESEYYYHLAIKNSGSLREFNSPFEKRPLNSVKDELEFAKSYHQQFLEMISTFSEEDLTTIQIDRSDVGYVRSLGDMLMRIGYHESVHAGQLLQYLRIMGVDRPRIWD</sequence>
<evidence type="ECO:0000313" key="2">
    <source>
        <dbReference type="EMBL" id="AJI24626.1"/>
    </source>
</evidence>
<dbReference type="HOGENOM" id="CLU_121786_0_0_9"/>
<evidence type="ECO:0000313" key="3">
    <source>
        <dbReference type="Proteomes" id="UP000031829"/>
    </source>
</evidence>
<dbReference type="RefSeq" id="WP_016766645.1">
    <property type="nucleotide sequence ID" value="NZ_BCVB01000005.1"/>
</dbReference>
<dbReference type="Proteomes" id="UP000031829">
    <property type="component" value="Chromosome"/>
</dbReference>